<dbReference type="GO" id="GO:0030976">
    <property type="term" value="F:thiamine pyrophosphate binding"/>
    <property type="evidence" value="ECO:0007669"/>
    <property type="project" value="InterPro"/>
</dbReference>
<evidence type="ECO:0000256" key="2">
    <source>
        <dbReference type="ARBA" id="ARBA00023052"/>
    </source>
</evidence>
<dbReference type="GO" id="GO:0005948">
    <property type="term" value="C:acetolactate synthase complex"/>
    <property type="evidence" value="ECO:0007669"/>
    <property type="project" value="TreeGrafter"/>
</dbReference>
<keyword evidence="2 3" id="KW-0786">Thiamine pyrophosphate</keyword>
<dbReference type="Gene3D" id="3.40.50.1220">
    <property type="entry name" value="TPP-binding domain"/>
    <property type="match status" value="1"/>
</dbReference>
<evidence type="ECO:0000259" key="5">
    <source>
        <dbReference type="Pfam" id="PF02775"/>
    </source>
</evidence>
<dbReference type="GO" id="GO:0009097">
    <property type="term" value="P:isoleucine biosynthetic process"/>
    <property type="evidence" value="ECO:0007669"/>
    <property type="project" value="TreeGrafter"/>
</dbReference>
<proteinExistence type="inferred from homology"/>
<dbReference type="AlphaFoldDB" id="A0A6J6LPZ6"/>
<dbReference type="InterPro" id="IPR045229">
    <property type="entry name" value="TPP_enz"/>
</dbReference>
<evidence type="ECO:0000256" key="1">
    <source>
        <dbReference type="ARBA" id="ARBA00007812"/>
    </source>
</evidence>
<dbReference type="CDD" id="cd00568">
    <property type="entry name" value="TPP_enzymes"/>
    <property type="match status" value="1"/>
</dbReference>
<name>A0A6J6LPZ6_9ZZZZ</name>
<evidence type="ECO:0000259" key="4">
    <source>
        <dbReference type="Pfam" id="PF00205"/>
    </source>
</evidence>
<sequence>MTDISRNPAPAMTGAQAVAAVIARMDDPVVYGMPGGYTMQIFDGLRAHQDKVRTVLVREESLGTVMAEAHGRLTGKPAVVMGQGAWVLGNAGIGIMEAHLGCSPMVILIDATDHGSFAHLGPYQGGFGGYGAYDLPAAMRAITKRTFVATDATQALQMTQLAIKHATTGEQGPVAVIFTSRSVYGTMDLTKEPPAYLDRSYAGAPKVKAPQEDLVRIAELLAAAKSPLIIAGNGIRVAGAEDALFDFAERAQLPVVTTPAGKGTFPEDHPLALGLMGPFGHESAIAAVGGADLIIALGTKLGTSDSANYNPAMINPAKQTLIQIDIDPLNLSWTQPIDVPVNGDLADALPRLVQLVAPTASAAIERVAKLRATHGYFNRDFSSTPGNFSARDAVRVLSEELPADTVITCDAGENRLYMLRDFQSKRGGTVLQPNGGGGMGYAVPAAASAAYNFPGRSAVAVCGDGGMAMTLHGLITAVELGLKMTVVVLDNTILGWVYHGQKNRIIASEFKDFDYAAIAEAIGCNASSTHGVDEFRAAVVNSISHPGVSVIVAHTSKDDRYQEMMSSLSVGDPYAVGGDDE</sequence>
<dbReference type="EMBL" id="CAEZWW010000015">
    <property type="protein sequence ID" value="CAB4663957.1"/>
    <property type="molecule type" value="Genomic_DNA"/>
</dbReference>
<dbReference type="Pfam" id="PF02776">
    <property type="entry name" value="TPP_enzyme_N"/>
    <property type="match status" value="1"/>
</dbReference>
<dbReference type="PANTHER" id="PTHR18968">
    <property type="entry name" value="THIAMINE PYROPHOSPHATE ENZYMES"/>
    <property type="match status" value="1"/>
</dbReference>
<feature type="domain" description="Thiamine pyrophosphate enzyme central" evidence="4">
    <location>
        <begin position="216"/>
        <end position="352"/>
    </location>
</feature>
<dbReference type="SUPFAM" id="SSF52518">
    <property type="entry name" value="Thiamin diphosphate-binding fold (THDP-binding)"/>
    <property type="match status" value="2"/>
</dbReference>
<dbReference type="InterPro" id="IPR029035">
    <property type="entry name" value="DHS-like_NAD/FAD-binding_dom"/>
</dbReference>
<organism evidence="7">
    <name type="scientific">freshwater metagenome</name>
    <dbReference type="NCBI Taxonomy" id="449393"/>
    <lineage>
        <taxon>unclassified sequences</taxon>
        <taxon>metagenomes</taxon>
        <taxon>ecological metagenomes</taxon>
    </lineage>
</organism>
<dbReference type="GO" id="GO:0009099">
    <property type="term" value="P:L-valine biosynthetic process"/>
    <property type="evidence" value="ECO:0007669"/>
    <property type="project" value="TreeGrafter"/>
</dbReference>
<protein>
    <submittedName>
        <fullName evidence="7">Unannotated protein</fullName>
    </submittedName>
</protein>
<reference evidence="7" key="1">
    <citation type="submission" date="2020-05" db="EMBL/GenBank/DDBJ databases">
        <authorList>
            <person name="Chiriac C."/>
            <person name="Salcher M."/>
            <person name="Ghai R."/>
            <person name="Kavagutti S V."/>
        </authorList>
    </citation>
    <scope>NUCLEOTIDE SEQUENCE</scope>
</reference>
<dbReference type="Pfam" id="PF02775">
    <property type="entry name" value="TPP_enzyme_C"/>
    <property type="match status" value="1"/>
</dbReference>
<comment type="similarity">
    <text evidence="1 3">Belongs to the TPP enzyme family.</text>
</comment>
<dbReference type="PANTHER" id="PTHR18968:SF13">
    <property type="entry name" value="ACETOLACTATE SYNTHASE CATALYTIC SUBUNIT, MITOCHONDRIAL"/>
    <property type="match status" value="1"/>
</dbReference>
<dbReference type="SUPFAM" id="SSF52467">
    <property type="entry name" value="DHS-like NAD/FAD-binding domain"/>
    <property type="match status" value="1"/>
</dbReference>
<dbReference type="InterPro" id="IPR012001">
    <property type="entry name" value="Thiamin_PyroP_enz_TPP-bd_dom"/>
</dbReference>
<evidence type="ECO:0000313" key="7">
    <source>
        <dbReference type="EMBL" id="CAB4663957.1"/>
    </source>
</evidence>
<dbReference type="GO" id="GO:0003984">
    <property type="term" value="F:acetolactate synthase activity"/>
    <property type="evidence" value="ECO:0007669"/>
    <property type="project" value="TreeGrafter"/>
</dbReference>
<accession>A0A6J6LPZ6</accession>
<evidence type="ECO:0000256" key="3">
    <source>
        <dbReference type="RuleBase" id="RU362132"/>
    </source>
</evidence>
<feature type="domain" description="Thiamine pyrophosphate enzyme N-terminal TPP-binding" evidence="6">
    <location>
        <begin position="12"/>
        <end position="109"/>
    </location>
</feature>
<gene>
    <name evidence="7" type="ORF">UFOPK2310_00241</name>
</gene>
<dbReference type="InterPro" id="IPR029061">
    <property type="entry name" value="THDP-binding"/>
</dbReference>
<dbReference type="InterPro" id="IPR012000">
    <property type="entry name" value="Thiamin_PyroP_enz_cen_dom"/>
</dbReference>
<dbReference type="InterPro" id="IPR011766">
    <property type="entry name" value="TPP_enzyme_TPP-bd"/>
</dbReference>
<dbReference type="GO" id="GO:0000287">
    <property type="term" value="F:magnesium ion binding"/>
    <property type="evidence" value="ECO:0007669"/>
    <property type="project" value="InterPro"/>
</dbReference>
<dbReference type="GO" id="GO:0050660">
    <property type="term" value="F:flavin adenine dinucleotide binding"/>
    <property type="evidence" value="ECO:0007669"/>
    <property type="project" value="TreeGrafter"/>
</dbReference>
<feature type="domain" description="Thiamine pyrophosphate enzyme TPP-binding" evidence="5">
    <location>
        <begin position="410"/>
        <end position="552"/>
    </location>
</feature>
<dbReference type="Gene3D" id="3.40.50.970">
    <property type="match status" value="2"/>
</dbReference>
<dbReference type="Pfam" id="PF00205">
    <property type="entry name" value="TPP_enzyme_M"/>
    <property type="match status" value="1"/>
</dbReference>
<dbReference type="CDD" id="cd07035">
    <property type="entry name" value="TPP_PYR_POX_like"/>
    <property type="match status" value="1"/>
</dbReference>
<evidence type="ECO:0000259" key="6">
    <source>
        <dbReference type="Pfam" id="PF02776"/>
    </source>
</evidence>